<organism evidence="3 4">
    <name type="scientific">Halalkalibacter alkalisediminis</name>
    <dbReference type="NCBI Taxonomy" id="935616"/>
    <lineage>
        <taxon>Bacteria</taxon>
        <taxon>Bacillati</taxon>
        <taxon>Bacillota</taxon>
        <taxon>Bacilli</taxon>
        <taxon>Bacillales</taxon>
        <taxon>Bacillaceae</taxon>
        <taxon>Halalkalibacter</taxon>
    </lineage>
</organism>
<keyword evidence="1" id="KW-0472">Membrane</keyword>
<evidence type="ECO:0000313" key="3">
    <source>
        <dbReference type="EMBL" id="MFC0557561.1"/>
    </source>
</evidence>
<proteinExistence type="predicted"/>
<accession>A0ABV6NA28</accession>
<feature type="chain" id="PRO_5045140560" evidence="2">
    <location>
        <begin position="25"/>
        <end position="320"/>
    </location>
</feature>
<sequence length="320" mass="36675">MKRLLFTSLITIMMALQIPLSAFAQISNEEIDQYLSPIGWTTEKLENYLQDYFDMSIHEFETFEDLKNWIGTPITAENRQALLNQFNMTLEDLEVLLTEYGESPADYYFVEDLESAIHFYMNFDNELGEVTNFFALLGITDEELEKLFLHLSKLDEETVEAHMSALEERIIAIGEFSDVKALTQEQKEEMVSLFTDMLAAFKMTAKFHLESNGQREPVSLSDLLDMETLNGNILIIEFYDEEGNLLLDMSIDEDLFDSAFIEEAGELLTILPQLAHEHPLGAKMPETASPYVENMLIGLFLSMLALVLFARFRHKGLKNA</sequence>
<keyword evidence="2" id="KW-0732">Signal</keyword>
<gene>
    <name evidence="3" type="ORF">ACFFH4_00650</name>
</gene>
<evidence type="ECO:0000256" key="1">
    <source>
        <dbReference type="SAM" id="Phobius"/>
    </source>
</evidence>
<dbReference type="NCBIfam" id="TIGR04383">
    <property type="entry name" value="acidic_w_LPXTA"/>
    <property type="match status" value="1"/>
</dbReference>
<name>A0ABV6NA28_9BACI</name>
<dbReference type="Proteomes" id="UP001589833">
    <property type="component" value="Unassembled WGS sequence"/>
</dbReference>
<keyword evidence="1" id="KW-1133">Transmembrane helix</keyword>
<dbReference type="RefSeq" id="WP_273845155.1">
    <property type="nucleotide sequence ID" value="NZ_JAQQWT010000012.1"/>
</dbReference>
<comment type="caution">
    <text evidence="3">The sequence shown here is derived from an EMBL/GenBank/DDBJ whole genome shotgun (WGS) entry which is preliminary data.</text>
</comment>
<dbReference type="EMBL" id="JBHLTR010000002">
    <property type="protein sequence ID" value="MFC0557561.1"/>
    <property type="molecule type" value="Genomic_DNA"/>
</dbReference>
<reference evidence="3 4" key="1">
    <citation type="submission" date="2024-09" db="EMBL/GenBank/DDBJ databases">
        <authorList>
            <person name="Sun Q."/>
            <person name="Mori K."/>
        </authorList>
    </citation>
    <scope>NUCLEOTIDE SEQUENCE [LARGE SCALE GENOMIC DNA]</scope>
    <source>
        <strain evidence="3 4">NCAIM B.02301</strain>
    </source>
</reference>
<dbReference type="InterPro" id="IPR030832">
    <property type="entry name" value="Acidic_LPXTA"/>
</dbReference>
<feature type="signal peptide" evidence="2">
    <location>
        <begin position="1"/>
        <end position="24"/>
    </location>
</feature>
<protein>
    <submittedName>
        <fullName evidence="3">Processed acidic surface protein</fullName>
    </submittedName>
</protein>
<evidence type="ECO:0000256" key="2">
    <source>
        <dbReference type="SAM" id="SignalP"/>
    </source>
</evidence>
<keyword evidence="4" id="KW-1185">Reference proteome</keyword>
<keyword evidence="1" id="KW-0812">Transmembrane</keyword>
<feature type="transmembrane region" description="Helical" evidence="1">
    <location>
        <begin position="295"/>
        <end position="312"/>
    </location>
</feature>
<evidence type="ECO:0000313" key="4">
    <source>
        <dbReference type="Proteomes" id="UP001589833"/>
    </source>
</evidence>